<name>A0ABP3TIK7_9GAMM</name>
<feature type="repeat" description="TPR" evidence="1">
    <location>
        <begin position="147"/>
        <end position="180"/>
    </location>
</feature>
<dbReference type="PROSITE" id="PS50005">
    <property type="entry name" value="TPR"/>
    <property type="match status" value="3"/>
</dbReference>
<keyword evidence="1" id="KW-0802">TPR repeat</keyword>
<feature type="repeat" description="TPR" evidence="1">
    <location>
        <begin position="43"/>
        <end position="76"/>
    </location>
</feature>
<feature type="repeat" description="TPR" evidence="1">
    <location>
        <begin position="77"/>
        <end position="110"/>
    </location>
</feature>
<comment type="caution">
    <text evidence="3">The sequence shown here is derived from an EMBL/GenBank/DDBJ whole genome shotgun (WGS) entry which is preliminary data.</text>
</comment>
<organism evidence="3 4">
    <name type="scientific">Dokdonella soli</name>
    <dbReference type="NCBI Taxonomy" id="529810"/>
    <lineage>
        <taxon>Bacteria</taxon>
        <taxon>Pseudomonadati</taxon>
        <taxon>Pseudomonadota</taxon>
        <taxon>Gammaproteobacteria</taxon>
        <taxon>Lysobacterales</taxon>
        <taxon>Rhodanobacteraceae</taxon>
        <taxon>Dokdonella</taxon>
    </lineage>
</organism>
<dbReference type="PANTHER" id="PTHR44809:SF1">
    <property type="entry name" value="PROTEIN O-MANNOSYL-TRANSFERASE TMTC1"/>
    <property type="match status" value="1"/>
</dbReference>
<dbReference type="Pfam" id="PF14559">
    <property type="entry name" value="TPR_19"/>
    <property type="match status" value="1"/>
</dbReference>
<dbReference type="EMBL" id="BAAAEU010000002">
    <property type="protein sequence ID" value="GAA0707024.1"/>
    <property type="molecule type" value="Genomic_DNA"/>
</dbReference>
<gene>
    <name evidence="3" type="primary">pilW</name>
    <name evidence="3" type="ORF">GCM10009105_05450</name>
</gene>
<reference evidence="4" key="1">
    <citation type="journal article" date="2019" name="Int. J. Syst. Evol. Microbiol.">
        <title>The Global Catalogue of Microorganisms (GCM) 10K type strain sequencing project: providing services to taxonomists for standard genome sequencing and annotation.</title>
        <authorList>
            <consortium name="The Broad Institute Genomics Platform"/>
            <consortium name="The Broad Institute Genome Sequencing Center for Infectious Disease"/>
            <person name="Wu L."/>
            <person name="Ma J."/>
        </authorList>
    </citation>
    <scope>NUCLEOTIDE SEQUENCE [LARGE SCALE GENOMIC DNA]</scope>
    <source>
        <strain evidence="4">JCM 15421</strain>
    </source>
</reference>
<evidence type="ECO:0000313" key="3">
    <source>
        <dbReference type="EMBL" id="GAA0707024.1"/>
    </source>
</evidence>
<feature type="signal peptide" evidence="2">
    <location>
        <begin position="1"/>
        <end position="20"/>
    </location>
</feature>
<dbReference type="RefSeq" id="WP_343786895.1">
    <property type="nucleotide sequence ID" value="NZ_BAAAEU010000002.1"/>
</dbReference>
<protein>
    <submittedName>
        <fullName evidence="3">Type IV pilus biogenesis/stability protein PilW</fullName>
    </submittedName>
</protein>
<dbReference type="SUPFAM" id="SSF48452">
    <property type="entry name" value="TPR-like"/>
    <property type="match status" value="1"/>
</dbReference>
<dbReference type="PROSITE" id="PS51257">
    <property type="entry name" value="PROKAR_LIPOPROTEIN"/>
    <property type="match status" value="1"/>
</dbReference>
<dbReference type="SMART" id="SM00028">
    <property type="entry name" value="TPR"/>
    <property type="match status" value="3"/>
</dbReference>
<dbReference type="InterPro" id="IPR013360">
    <property type="entry name" value="Pilus_4_PilW"/>
</dbReference>
<proteinExistence type="predicted"/>
<dbReference type="InterPro" id="IPR019734">
    <property type="entry name" value="TPR_rpt"/>
</dbReference>
<dbReference type="Proteomes" id="UP001501523">
    <property type="component" value="Unassembled WGS sequence"/>
</dbReference>
<dbReference type="PANTHER" id="PTHR44809">
    <property type="match status" value="1"/>
</dbReference>
<evidence type="ECO:0000256" key="2">
    <source>
        <dbReference type="SAM" id="SignalP"/>
    </source>
</evidence>
<feature type="chain" id="PRO_5045312636" evidence="2">
    <location>
        <begin position="21"/>
        <end position="258"/>
    </location>
</feature>
<evidence type="ECO:0000313" key="4">
    <source>
        <dbReference type="Proteomes" id="UP001501523"/>
    </source>
</evidence>
<keyword evidence="2" id="KW-0732">Signal</keyword>
<accession>A0ABP3TIK7</accession>
<dbReference type="Pfam" id="PF13414">
    <property type="entry name" value="TPR_11"/>
    <property type="match status" value="1"/>
</dbReference>
<sequence length="258" mass="28266">MRLERAFLAIALTASLAVLAGCGPNTGGSVKKEDAATQRQDAARVHTELGQKYLQQGKLEMALEKLNKALSFDPDYVDAHTVLAVLYENINDPAKAEEHYKRAAQLRPKGGAEQNNYGTFLCKLGRYGESQGYFERALADPFYKTPSVALTNSGSCLLKAGKRDEAEKALRLALEQSPNDGEALIQLASVLYEKGDYFKARAFVQRFEATSQPRPDALLLGRNIELRLGNGRGAGDYTHRLLQGFPDSQQARSLSVQG</sequence>
<dbReference type="PROSITE" id="PS50293">
    <property type="entry name" value="TPR_REGION"/>
    <property type="match status" value="1"/>
</dbReference>
<dbReference type="Gene3D" id="1.25.40.10">
    <property type="entry name" value="Tetratricopeptide repeat domain"/>
    <property type="match status" value="1"/>
</dbReference>
<evidence type="ECO:0000256" key="1">
    <source>
        <dbReference type="PROSITE-ProRule" id="PRU00339"/>
    </source>
</evidence>
<dbReference type="InterPro" id="IPR011990">
    <property type="entry name" value="TPR-like_helical_dom_sf"/>
</dbReference>
<dbReference type="NCBIfam" id="TIGR02521">
    <property type="entry name" value="type_IV_pilW"/>
    <property type="match status" value="1"/>
</dbReference>
<dbReference type="InterPro" id="IPR052943">
    <property type="entry name" value="TMTC_O-mannosyl-trnsfr"/>
</dbReference>
<keyword evidence="4" id="KW-1185">Reference proteome</keyword>